<keyword evidence="1" id="KW-0812">Transmembrane</keyword>
<keyword evidence="3" id="KW-1185">Reference proteome</keyword>
<dbReference type="RefSeq" id="WP_230476332.1">
    <property type="nucleotide sequence ID" value="NZ_CP072842.1"/>
</dbReference>
<reference evidence="3" key="2">
    <citation type="submission" date="2021-04" db="EMBL/GenBank/DDBJ databases">
        <title>Taxonomy of Flavobacteriaceae bacterium ZY171143.</title>
        <authorList>
            <person name="Li F."/>
        </authorList>
    </citation>
    <scope>NUCLEOTIDE SEQUENCE [LARGE SCALE GENOMIC DNA]</scope>
    <source>
        <strain evidence="3">ZY171143</strain>
    </source>
</reference>
<evidence type="ECO:0000313" key="3">
    <source>
        <dbReference type="Proteomes" id="UP000672011"/>
    </source>
</evidence>
<feature type="transmembrane region" description="Helical" evidence="1">
    <location>
        <begin position="29"/>
        <end position="55"/>
    </location>
</feature>
<proteinExistence type="predicted"/>
<evidence type="ECO:0000313" key="2">
    <source>
        <dbReference type="EMBL" id="QTV05687.1"/>
    </source>
</evidence>
<protein>
    <submittedName>
        <fullName evidence="2">Uncharacterized protein</fullName>
    </submittedName>
</protein>
<keyword evidence="1" id="KW-1133">Transmembrane helix</keyword>
<organism evidence="2 3">
    <name type="scientific">Faecalibacter bovis</name>
    <dbReference type="NCBI Taxonomy" id="2898187"/>
    <lineage>
        <taxon>Bacteria</taxon>
        <taxon>Pseudomonadati</taxon>
        <taxon>Bacteroidota</taxon>
        <taxon>Flavobacteriia</taxon>
        <taxon>Flavobacteriales</taxon>
        <taxon>Weeksellaceae</taxon>
        <taxon>Faecalibacter</taxon>
    </lineage>
</organism>
<evidence type="ECO:0000256" key="1">
    <source>
        <dbReference type="SAM" id="Phobius"/>
    </source>
</evidence>
<keyword evidence="1" id="KW-0472">Membrane</keyword>
<sequence>MDNKESIEKISEYDLVLLVDRLEEIEQRFLKLVGVAALVLCIPLFIPISILSIFSRKARNMTFDSQFLFFELGPFNVLYFLVIPALIILGLCYYFLFRIPQFKKDIKEQEKLVGIIKVKEIKRLDEGLIKELMGSSDHKVVYHHNNYDEIDMLFLAQRNPEYFNLKGCKVEVSKNAKISLKREDFYD</sequence>
<dbReference type="Proteomes" id="UP000672011">
    <property type="component" value="Chromosome"/>
</dbReference>
<name>A0ABX7XD54_9FLAO</name>
<accession>A0ABX7XD54</accession>
<feature type="transmembrane region" description="Helical" evidence="1">
    <location>
        <begin position="75"/>
        <end position="97"/>
    </location>
</feature>
<gene>
    <name evidence="2" type="ORF">J9309_13120</name>
</gene>
<reference evidence="2 3" key="1">
    <citation type="journal article" date="2021" name="Int. J. Syst. Evol. Microbiol.">
        <title>Faecalibacter bovis sp. nov., isolated from cow faeces.</title>
        <authorList>
            <person name="Li F."/>
            <person name="Zhao W."/>
            <person name="Hong Q."/>
            <person name="Shao Q."/>
            <person name="Song J."/>
            <person name="Yang S."/>
        </authorList>
    </citation>
    <scope>NUCLEOTIDE SEQUENCE [LARGE SCALE GENOMIC DNA]</scope>
    <source>
        <strain evidence="2 3">ZY171143</strain>
    </source>
</reference>
<dbReference type="EMBL" id="CP072842">
    <property type="protein sequence ID" value="QTV05687.1"/>
    <property type="molecule type" value="Genomic_DNA"/>
</dbReference>